<evidence type="ECO:0000256" key="6">
    <source>
        <dbReference type="ARBA" id="ARBA00022927"/>
    </source>
</evidence>
<evidence type="ECO:0000256" key="9">
    <source>
        <dbReference type="ARBA" id="ARBA00023136"/>
    </source>
</evidence>
<evidence type="ECO:0000256" key="5">
    <source>
        <dbReference type="ARBA" id="ARBA00022824"/>
    </source>
</evidence>
<dbReference type="InterPro" id="IPR030671">
    <property type="entry name" value="Sec61-beta/Sbh"/>
</dbReference>
<keyword evidence="5" id="KW-0256">Endoplasmic reticulum</keyword>
<gene>
    <name evidence="12" type="ORF">SYNPS1DRAFT_15179</name>
</gene>
<name>A0A4P9Z2R7_9FUNG</name>
<evidence type="ECO:0000256" key="10">
    <source>
        <dbReference type="SAM" id="MobiDB-lite"/>
    </source>
</evidence>
<keyword evidence="9 11" id="KW-0472">Membrane</keyword>
<evidence type="ECO:0000313" key="12">
    <source>
        <dbReference type="EMBL" id="RKP25770.1"/>
    </source>
</evidence>
<comment type="similarity">
    <text evidence="2">Belongs to the SEC61-beta family.</text>
</comment>
<sequence>MYSLTRRKHPRALSGRYPLAGSRRISPLLHAYPWLTSPHASRRHPHASSSAARQTGRGGPSSSGLMRIYSDDAPGLRVDPVVVLVLSLVFIGSVFALHIYGKFTRG</sequence>
<dbReference type="GO" id="GO:0005784">
    <property type="term" value="C:Sec61 translocon complex"/>
    <property type="evidence" value="ECO:0007669"/>
    <property type="project" value="InterPro"/>
</dbReference>
<dbReference type="Proteomes" id="UP000278143">
    <property type="component" value="Unassembled WGS sequence"/>
</dbReference>
<accession>A0A4P9Z2R7</accession>
<keyword evidence="8" id="KW-0811">Translocation</keyword>
<keyword evidence="6" id="KW-0653">Protein transport</keyword>
<evidence type="ECO:0000256" key="3">
    <source>
        <dbReference type="ARBA" id="ARBA00022448"/>
    </source>
</evidence>
<dbReference type="Pfam" id="PF03911">
    <property type="entry name" value="Sec61_beta"/>
    <property type="match status" value="1"/>
</dbReference>
<keyword evidence="13" id="KW-1185">Reference proteome</keyword>
<evidence type="ECO:0000256" key="11">
    <source>
        <dbReference type="SAM" id="Phobius"/>
    </source>
</evidence>
<dbReference type="AlphaFoldDB" id="A0A4P9Z2R7"/>
<dbReference type="OrthoDB" id="5401193at2759"/>
<dbReference type="GO" id="GO:0006886">
    <property type="term" value="P:intracellular protein transport"/>
    <property type="evidence" value="ECO:0007669"/>
    <property type="project" value="InterPro"/>
</dbReference>
<organism evidence="12 13">
    <name type="scientific">Syncephalis pseudoplumigaleata</name>
    <dbReference type="NCBI Taxonomy" id="1712513"/>
    <lineage>
        <taxon>Eukaryota</taxon>
        <taxon>Fungi</taxon>
        <taxon>Fungi incertae sedis</taxon>
        <taxon>Zoopagomycota</taxon>
        <taxon>Zoopagomycotina</taxon>
        <taxon>Zoopagomycetes</taxon>
        <taxon>Zoopagales</taxon>
        <taxon>Piptocephalidaceae</taxon>
        <taxon>Syncephalis</taxon>
    </lineage>
</organism>
<dbReference type="EMBL" id="KZ989623">
    <property type="protein sequence ID" value="RKP25770.1"/>
    <property type="molecule type" value="Genomic_DNA"/>
</dbReference>
<evidence type="ECO:0000256" key="2">
    <source>
        <dbReference type="ARBA" id="ARBA00006103"/>
    </source>
</evidence>
<keyword evidence="4 11" id="KW-0812">Transmembrane</keyword>
<evidence type="ECO:0000313" key="13">
    <source>
        <dbReference type="Proteomes" id="UP000278143"/>
    </source>
</evidence>
<dbReference type="PANTHER" id="PTHR13509">
    <property type="entry name" value="SEC61 SUBUNIT BETA"/>
    <property type="match status" value="1"/>
</dbReference>
<feature type="region of interest" description="Disordered" evidence="10">
    <location>
        <begin position="39"/>
        <end position="66"/>
    </location>
</feature>
<feature type="transmembrane region" description="Helical" evidence="11">
    <location>
        <begin position="81"/>
        <end position="100"/>
    </location>
</feature>
<keyword evidence="7 11" id="KW-1133">Transmembrane helix</keyword>
<dbReference type="InterPro" id="IPR016482">
    <property type="entry name" value="SecG/Sec61-beta/Sbh"/>
</dbReference>
<evidence type="ECO:0000256" key="8">
    <source>
        <dbReference type="ARBA" id="ARBA00023010"/>
    </source>
</evidence>
<reference evidence="13" key="1">
    <citation type="journal article" date="2018" name="Nat. Microbiol.">
        <title>Leveraging single-cell genomics to expand the fungal tree of life.</title>
        <authorList>
            <person name="Ahrendt S.R."/>
            <person name="Quandt C.A."/>
            <person name="Ciobanu D."/>
            <person name="Clum A."/>
            <person name="Salamov A."/>
            <person name="Andreopoulos B."/>
            <person name="Cheng J.F."/>
            <person name="Woyke T."/>
            <person name="Pelin A."/>
            <person name="Henrissat B."/>
            <person name="Reynolds N.K."/>
            <person name="Benny G.L."/>
            <person name="Smith M.E."/>
            <person name="James T.Y."/>
            <person name="Grigoriev I.V."/>
        </authorList>
    </citation>
    <scope>NUCLEOTIDE SEQUENCE [LARGE SCALE GENOMIC DNA]</scope>
    <source>
        <strain evidence="13">Benny S71-1</strain>
    </source>
</reference>
<evidence type="ECO:0000256" key="7">
    <source>
        <dbReference type="ARBA" id="ARBA00022989"/>
    </source>
</evidence>
<keyword evidence="3" id="KW-0813">Transport</keyword>
<protein>
    <submittedName>
        <fullName evidence="12">Sec61 protein translocation complex beta subunit</fullName>
    </submittedName>
</protein>
<evidence type="ECO:0000256" key="4">
    <source>
        <dbReference type="ARBA" id="ARBA00022692"/>
    </source>
</evidence>
<proteinExistence type="inferred from homology"/>
<comment type="subcellular location">
    <subcellularLocation>
        <location evidence="1">Endoplasmic reticulum membrane</location>
        <topology evidence="1">Single-pass membrane protein</topology>
    </subcellularLocation>
</comment>
<evidence type="ECO:0000256" key="1">
    <source>
        <dbReference type="ARBA" id="ARBA00004389"/>
    </source>
</evidence>